<dbReference type="NCBIfam" id="TIGR04122">
    <property type="entry name" value="Xnuc_lig_assoc"/>
    <property type="match status" value="1"/>
</dbReference>
<keyword evidence="2" id="KW-1185">Reference proteome</keyword>
<dbReference type="eggNOG" id="COG1236">
    <property type="taxonomic scope" value="Bacteria"/>
</dbReference>
<keyword evidence="1" id="KW-0540">Nuclease</keyword>
<dbReference type="OrthoDB" id="9803916at2"/>
<reference evidence="1 2" key="1">
    <citation type="submission" date="2013-01" db="EMBL/GenBank/DDBJ databases">
        <authorList>
            <person name="Fiebig A."/>
            <person name="Goeker M."/>
            <person name="Klenk H.-P.P."/>
        </authorList>
    </citation>
    <scope>NUCLEOTIDE SEQUENCE [LARGE SCALE GENOMIC DNA]</scope>
    <source>
        <strain evidence="1 2">DSM 24838</strain>
    </source>
</reference>
<dbReference type="GO" id="GO:0004521">
    <property type="term" value="F:RNA endonuclease activity"/>
    <property type="evidence" value="ECO:0007669"/>
    <property type="project" value="TreeGrafter"/>
</dbReference>
<dbReference type="SUPFAM" id="SSF56281">
    <property type="entry name" value="Metallo-hydrolase/oxidoreductase"/>
    <property type="match status" value="1"/>
</dbReference>
<dbReference type="RefSeq" id="WP_018302135.1">
    <property type="nucleotide sequence ID" value="NZ_KB902282.1"/>
</dbReference>
<dbReference type="PANTHER" id="PTHR11203">
    <property type="entry name" value="CLEAVAGE AND POLYADENYLATION SPECIFICITY FACTOR FAMILY MEMBER"/>
    <property type="match status" value="1"/>
</dbReference>
<sequence length="338" mass="36863">MGVLSFTDRGIWCEAGGFYIDPWRPVAKALVTHGHSDHARWGMDAYLSTDIAAPVIRQRLGEDIRLDTIRYGEVRRIGEADVSFHPAGHVPGSAQIRIEVQGEVWVVSGDYKVVPDGLSDPFEPVSCHAFVSECTFGLPVFRWTPQDELKRQIDGWWAANRAAGRVSMLGAYALGKAQRLLAMVDPAGPILTHGAVENVNETLRAQGIALPDTIRVTPETNVKDYSGALVIATPSALGTPWARRFGTVSSAFASGWMALRGVRRRRAADRGFVVSDHADWDGLNAAIRETGAERVFVTHGYTSSFRRWLEGEGYDAGIVATEWEGDEAAEDAGVEEAS</sequence>
<protein>
    <submittedName>
        <fullName evidence="1">Putative exonuclease, DNA ligase-associated</fullName>
    </submittedName>
</protein>
<dbReference type="InterPro" id="IPR026360">
    <property type="entry name" value="Xnuc_lig_assoc"/>
</dbReference>
<name>A0A0D0NHU3_9RHOB</name>
<dbReference type="GO" id="GO:0016874">
    <property type="term" value="F:ligase activity"/>
    <property type="evidence" value="ECO:0007669"/>
    <property type="project" value="UniProtKB-KW"/>
</dbReference>
<dbReference type="Proteomes" id="UP000035100">
    <property type="component" value="Unassembled WGS sequence"/>
</dbReference>
<dbReference type="GO" id="GO:0004527">
    <property type="term" value="F:exonuclease activity"/>
    <property type="evidence" value="ECO:0007669"/>
    <property type="project" value="UniProtKB-KW"/>
</dbReference>
<organism evidence="1 2">
    <name type="scientific">Wenxinia marina DSM 24838</name>
    <dbReference type="NCBI Taxonomy" id="1123501"/>
    <lineage>
        <taxon>Bacteria</taxon>
        <taxon>Pseudomonadati</taxon>
        <taxon>Pseudomonadota</taxon>
        <taxon>Alphaproteobacteria</taxon>
        <taxon>Rhodobacterales</taxon>
        <taxon>Roseobacteraceae</taxon>
        <taxon>Wenxinia</taxon>
    </lineage>
</organism>
<dbReference type="AlphaFoldDB" id="A0A0D0NHU3"/>
<keyword evidence="1" id="KW-0436">Ligase</keyword>
<keyword evidence="1" id="KW-0269">Exonuclease</keyword>
<keyword evidence="1" id="KW-0378">Hydrolase</keyword>
<evidence type="ECO:0000313" key="2">
    <source>
        <dbReference type="Proteomes" id="UP000035100"/>
    </source>
</evidence>
<accession>A0A0D0NHU3</accession>
<dbReference type="InterPro" id="IPR050698">
    <property type="entry name" value="MBL"/>
</dbReference>
<dbReference type="EMBL" id="AONG01000018">
    <property type="protein sequence ID" value="KIQ67920.1"/>
    <property type="molecule type" value="Genomic_DNA"/>
</dbReference>
<dbReference type="Gene3D" id="3.60.15.10">
    <property type="entry name" value="Ribonuclease Z/Hydroxyacylglutathione hydrolase-like"/>
    <property type="match status" value="1"/>
</dbReference>
<comment type="caution">
    <text evidence="1">The sequence shown here is derived from an EMBL/GenBank/DDBJ whole genome shotgun (WGS) entry which is preliminary data.</text>
</comment>
<dbReference type="PANTHER" id="PTHR11203:SF49">
    <property type="entry name" value="BLL1145 PROTEIN"/>
    <property type="match status" value="1"/>
</dbReference>
<dbReference type="InterPro" id="IPR036866">
    <property type="entry name" value="RibonucZ/Hydroxyglut_hydro"/>
</dbReference>
<dbReference type="STRING" id="1123501.Wenmar_03373"/>
<dbReference type="PATRIC" id="fig|1123501.6.peg.3500"/>
<evidence type="ECO:0000313" key="1">
    <source>
        <dbReference type="EMBL" id="KIQ67920.1"/>
    </source>
</evidence>
<proteinExistence type="predicted"/>
<gene>
    <name evidence="1" type="ORF">Wenmar_03373</name>
</gene>